<dbReference type="Proteomes" id="UP000887565">
    <property type="component" value="Unplaced"/>
</dbReference>
<proteinExistence type="predicted"/>
<reference evidence="3" key="1">
    <citation type="submission" date="2022-11" db="UniProtKB">
        <authorList>
            <consortium name="WormBaseParasite"/>
        </authorList>
    </citation>
    <scope>IDENTIFICATION</scope>
</reference>
<evidence type="ECO:0000313" key="2">
    <source>
        <dbReference type="Proteomes" id="UP000887565"/>
    </source>
</evidence>
<feature type="compositionally biased region" description="Polar residues" evidence="1">
    <location>
        <begin position="99"/>
        <end position="109"/>
    </location>
</feature>
<protein>
    <submittedName>
        <fullName evidence="3">Uncharacterized protein</fullName>
    </submittedName>
</protein>
<evidence type="ECO:0000256" key="1">
    <source>
        <dbReference type="SAM" id="MobiDB-lite"/>
    </source>
</evidence>
<feature type="region of interest" description="Disordered" evidence="1">
    <location>
        <begin position="81"/>
        <end position="109"/>
    </location>
</feature>
<keyword evidence="2" id="KW-1185">Reference proteome</keyword>
<evidence type="ECO:0000313" key="3">
    <source>
        <dbReference type="WBParaSite" id="nRc.2.0.1.t12947-RA"/>
    </source>
</evidence>
<sequence>MNVQTGAKHSHICESCHQTKKAEVETSKSNPELEVGFSKCKTKQDFTEDKSLKNKEKMIEQKIQHFDTKWGALTGFHGPNSLGLIRPGTTSSRPRRQSHPFSSHNTTNLIPVLAKSDEFFTST</sequence>
<organism evidence="2 3">
    <name type="scientific">Romanomermis culicivorax</name>
    <name type="common">Nematode worm</name>
    <dbReference type="NCBI Taxonomy" id="13658"/>
    <lineage>
        <taxon>Eukaryota</taxon>
        <taxon>Metazoa</taxon>
        <taxon>Ecdysozoa</taxon>
        <taxon>Nematoda</taxon>
        <taxon>Enoplea</taxon>
        <taxon>Dorylaimia</taxon>
        <taxon>Mermithida</taxon>
        <taxon>Mermithoidea</taxon>
        <taxon>Mermithidae</taxon>
        <taxon>Romanomermis</taxon>
    </lineage>
</organism>
<dbReference type="AlphaFoldDB" id="A0A915IHU9"/>
<name>A0A915IHU9_ROMCU</name>
<dbReference type="WBParaSite" id="nRc.2.0.1.t12947-RA">
    <property type="protein sequence ID" value="nRc.2.0.1.t12947-RA"/>
    <property type="gene ID" value="nRc.2.0.1.g12947"/>
</dbReference>
<accession>A0A915IHU9</accession>